<dbReference type="RefSeq" id="WP_075761959.1">
    <property type="nucleotide sequence ID" value="NZ_MJIL01000042.1"/>
</dbReference>
<dbReference type="Proteomes" id="UP000186905">
    <property type="component" value="Unassembled WGS sequence"/>
</dbReference>
<gene>
    <name evidence="2" type="ORF">BIT28_27700</name>
</gene>
<accession>A0A1Q9H185</accession>
<dbReference type="InterPro" id="IPR029058">
    <property type="entry name" value="AB_hydrolase_fold"/>
</dbReference>
<organism evidence="2 3">
    <name type="scientific">Photobacterium proteolyticum</name>
    <dbReference type="NCBI Taxonomy" id="1903952"/>
    <lineage>
        <taxon>Bacteria</taxon>
        <taxon>Pseudomonadati</taxon>
        <taxon>Pseudomonadota</taxon>
        <taxon>Gammaproteobacteria</taxon>
        <taxon>Vibrionales</taxon>
        <taxon>Vibrionaceae</taxon>
        <taxon>Photobacterium</taxon>
    </lineage>
</organism>
<evidence type="ECO:0000259" key="1">
    <source>
        <dbReference type="Pfam" id="PF07819"/>
    </source>
</evidence>
<dbReference type="PANTHER" id="PTHR37946:SF1">
    <property type="entry name" value="SLL1969 PROTEIN"/>
    <property type="match status" value="1"/>
</dbReference>
<dbReference type="Pfam" id="PF07819">
    <property type="entry name" value="PGAP1"/>
    <property type="match status" value="1"/>
</dbReference>
<dbReference type="EMBL" id="MJIL01000042">
    <property type="protein sequence ID" value="OLQ81384.1"/>
    <property type="molecule type" value="Genomic_DNA"/>
</dbReference>
<keyword evidence="3" id="KW-1185">Reference proteome</keyword>
<dbReference type="InterPro" id="IPR012908">
    <property type="entry name" value="PGAP1-ab_dom-like"/>
</dbReference>
<evidence type="ECO:0000313" key="3">
    <source>
        <dbReference type="Proteomes" id="UP000186905"/>
    </source>
</evidence>
<comment type="caution">
    <text evidence="2">The sequence shown here is derived from an EMBL/GenBank/DDBJ whole genome shotgun (WGS) entry which is preliminary data.</text>
</comment>
<proteinExistence type="predicted"/>
<reference evidence="2 3" key="1">
    <citation type="submission" date="2016-09" db="EMBL/GenBank/DDBJ databases">
        <title>Photobacterium proteolyticum sp. nov. a protease producing bacterium isolated from ocean sediments of Laizhou Bay.</title>
        <authorList>
            <person name="Li Y."/>
        </authorList>
    </citation>
    <scope>NUCLEOTIDE SEQUENCE [LARGE SCALE GENOMIC DNA]</scope>
    <source>
        <strain evidence="2 3">13-12</strain>
    </source>
</reference>
<dbReference type="Gene3D" id="3.40.50.1820">
    <property type="entry name" value="alpha/beta hydrolase"/>
    <property type="match status" value="1"/>
</dbReference>
<protein>
    <recommendedName>
        <fullName evidence="1">GPI inositol-deacylase PGAP1-like alpha/beta domain-containing protein</fullName>
    </recommendedName>
</protein>
<name>A0A1Q9H185_9GAMM</name>
<dbReference type="SUPFAM" id="SSF53474">
    <property type="entry name" value="alpha/beta-Hydrolases"/>
    <property type="match status" value="1"/>
</dbReference>
<dbReference type="AlphaFoldDB" id="A0A1Q9H185"/>
<dbReference type="STRING" id="1903952.BIT28_27700"/>
<feature type="domain" description="GPI inositol-deacylase PGAP1-like alpha/beta" evidence="1">
    <location>
        <begin position="163"/>
        <end position="213"/>
    </location>
</feature>
<sequence>MISRNNLSQKFQVLMDELSSKVSENREVAKEKLGDFIEHGLPPVQSDAVIATLNGILGDYLVQRDSRLKQEMAIRDQRQTLSLETDILSQQLSDCSERIVLCVHGWCMNDVQWKRKDHDHGRSLAKYGYTPIYLRYNTGLHISTNGEAFALMLERLISAWPCQVKELVIIGHSMGGLVTRSACYYAQQHELDWLSTLRTFITLGTPHNGAPLAQLACWIDGRLADAPYLKTLNKLSEIRSSGTKDLSQGFVRHGDWERAGQAPHLPGRPLLPEGVVCCAIASCLGQNLKDENNLKLGDGLVPVSSALGESTADQRALNYLDDNKWVGVGINHLDLLTHPQVTGKVEQWVLSNSPDTRDELPPSS</sequence>
<evidence type="ECO:0000313" key="2">
    <source>
        <dbReference type="EMBL" id="OLQ81384.1"/>
    </source>
</evidence>
<dbReference type="OrthoDB" id="556502at2"/>
<dbReference type="PANTHER" id="PTHR37946">
    <property type="entry name" value="SLL1969 PROTEIN"/>
    <property type="match status" value="1"/>
</dbReference>
<dbReference type="GO" id="GO:0016788">
    <property type="term" value="F:hydrolase activity, acting on ester bonds"/>
    <property type="evidence" value="ECO:0007669"/>
    <property type="project" value="InterPro"/>
</dbReference>